<dbReference type="Proteomes" id="UP000430232">
    <property type="component" value="Unassembled WGS sequence"/>
</dbReference>
<evidence type="ECO:0000313" key="10">
    <source>
        <dbReference type="EMBL" id="KAB0630904.1"/>
    </source>
</evidence>
<dbReference type="EMBL" id="VZOJ01000205">
    <property type="protein sequence ID" value="KAB0630904.1"/>
    <property type="molecule type" value="Genomic_DNA"/>
</dbReference>
<dbReference type="GO" id="GO:0019646">
    <property type="term" value="P:aerobic electron transport chain"/>
    <property type="evidence" value="ECO:0007669"/>
    <property type="project" value="InterPro"/>
</dbReference>
<evidence type="ECO:0000256" key="7">
    <source>
        <dbReference type="RuleBase" id="RU003376"/>
    </source>
</evidence>
<feature type="transmembrane region" description="Helical" evidence="8">
    <location>
        <begin position="31"/>
        <end position="57"/>
    </location>
</feature>
<evidence type="ECO:0000256" key="5">
    <source>
        <dbReference type="ARBA" id="ARBA00022989"/>
    </source>
</evidence>
<feature type="transmembrane region" description="Helical" evidence="8">
    <location>
        <begin position="105"/>
        <end position="125"/>
    </location>
</feature>
<evidence type="ECO:0000256" key="6">
    <source>
        <dbReference type="ARBA" id="ARBA00023136"/>
    </source>
</evidence>
<reference evidence="11 13" key="2">
    <citation type="submission" date="2019-09" db="EMBL/GenBank/DDBJ databases">
        <authorList>
            <person name="Depoorter E."/>
        </authorList>
    </citation>
    <scope>NUCLEOTIDE SEQUENCE [LARGE SCALE GENOMIC DNA]</scope>
    <source>
        <strain evidence="11">LMG 24064</strain>
    </source>
</reference>
<dbReference type="Proteomes" id="UP000494222">
    <property type="component" value="Unassembled WGS sequence"/>
</dbReference>
<evidence type="ECO:0000313" key="11">
    <source>
        <dbReference type="EMBL" id="VWB49833.1"/>
    </source>
</evidence>
<accession>A0A6H9TAW2</accession>
<keyword evidence="12" id="KW-1185">Reference proteome</keyword>
<sequence>MSATQARGGGGAPDTLDVSALPTYAHGPRSVTWWATGGLMLVEGTVFAIALMTYFYLRSLAPNWPLGAPQPALWAGTLNTVLMLASVGPNFAAQRAAERGDLAGARTWLAVCAAGAWAFIVVRAFEFGTLNVDWYTNAYGSVVWLLVGLHTTHLITDAIDTSVLAVLLFTGPVEGKRFGNVGENALYWYFVVLSWLPIYATVYLVPRL</sequence>
<gene>
    <name evidence="11" type="ORF">BLA24064_02259</name>
    <name evidence="10" type="ORF">F7R21_33265</name>
</gene>
<reference evidence="10 12" key="1">
    <citation type="submission" date="2019-09" db="EMBL/GenBank/DDBJ databases">
        <title>Draft genome sequences of 48 bacterial type strains from the CCUG.</title>
        <authorList>
            <person name="Tunovic T."/>
            <person name="Pineiro-Iglesias B."/>
            <person name="Unosson C."/>
            <person name="Inganas E."/>
            <person name="Ohlen M."/>
            <person name="Cardew S."/>
            <person name="Jensie-Markopoulos S."/>
            <person name="Salva-Serra F."/>
            <person name="Jaen-Luchoro D."/>
            <person name="Karlsson R."/>
            <person name="Svensson-Stadler L."/>
            <person name="Chun J."/>
            <person name="Moore E."/>
        </authorList>
    </citation>
    <scope>NUCLEOTIDE SEQUENCE [LARGE SCALE GENOMIC DNA]</scope>
    <source>
        <strain evidence="10 12">CCUG 54555</strain>
    </source>
</reference>
<evidence type="ECO:0000256" key="2">
    <source>
        <dbReference type="ARBA" id="ARBA00010581"/>
    </source>
</evidence>
<organism evidence="10 12">
    <name type="scientific">Burkholderia latens</name>
    <dbReference type="NCBI Taxonomy" id="488446"/>
    <lineage>
        <taxon>Bacteria</taxon>
        <taxon>Pseudomonadati</taxon>
        <taxon>Pseudomonadota</taxon>
        <taxon>Betaproteobacteria</taxon>
        <taxon>Burkholderiales</taxon>
        <taxon>Burkholderiaceae</taxon>
        <taxon>Burkholderia</taxon>
        <taxon>Burkholderia cepacia complex</taxon>
    </lineage>
</organism>
<feature type="transmembrane region" description="Helical" evidence="8">
    <location>
        <begin position="72"/>
        <end position="93"/>
    </location>
</feature>
<evidence type="ECO:0000256" key="1">
    <source>
        <dbReference type="ARBA" id="ARBA00004651"/>
    </source>
</evidence>
<dbReference type="RefSeq" id="WP_151068715.1">
    <property type="nucleotide sequence ID" value="NZ_CABVPL010000012.1"/>
</dbReference>
<dbReference type="GO" id="GO:0005886">
    <property type="term" value="C:plasma membrane"/>
    <property type="evidence" value="ECO:0007669"/>
    <property type="project" value="UniProtKB-SubCell"/>
</dbReference>
<proteinExistence type="inferred from homology"/>
<dbReference type="InterPro" id="IPR024791">
    <property type="entry name" value="Cyt_c/ubiquinol_Oxase_su3"/>
</dbReference>
<evidence type="ECO:0000313" key="13">
    <source>
        <dbReference type="Proteomes" id="UP000494222"/>
    </source>
</evidence>
<name>A0A6H9TAW2_9BURK</name>
<dbReference type="GO" id="GO:0004129">
    <property type="term" value="F:cytochrome-c oxidase activity"/>
    <property type="evidence" value="ECO:0007669"/>
    <property type="project" value="InterPro"/>
</dbReference>
<dbReference type="PANTHER" id="PTHR11403:SF2">
    <property type="entry name" value="CYTOCHROME BO(3) UBIQUINOL OXIDASE SUBUNIT 3"/>
    <property type="match status" value="1"/>
</dbReference>
<dbReference type="PROSITE" id="PS50253">
    <property type="entry name" value="COX3"/>
    <property type="match status" value="1"/>
</dbReference>
<keyword evidence="4 7" id="KW-0812">Transmembrane</keyword>
<dbReference type="EMBL" id="CABVPL010000012">
    <property type="protein sequence ID" value="VWB49833.1"/>
    <property type="molecule type" value="Genomic_DNA"/>
</dbReference>
<dbReference type="SUPFAM" id="SSF81452">
    <property type="entry name" value="Cytochrome c oxidase subunit III-like"/>
    <property type="match status" value="1"/>
</dbReference>
<evidence type="ECO:0000256" key="4">
    <source>
        <dbReference type="ARBA" id="ARBA00022692"/>
    </source>
</evidence>
<feature type="transmembrane region" description="Helical" evidence="8">
    <location>
        <begin position="186"/>
        <end position="205"/>
    </location>
</feature>
<dbReference type="OrthoDB" id="8641108at2"/>
<dbReference type="InterPro" id="IPR000298">
    <property type="entry name" value="Cyt_c_oxidase-like_su3"/>
</dbReference>
<comment type="subcellular location">
    <subcellularLocation>
        <location evidence="1 7">Cell membrane</location>
        <topology evidence="1 7">Multi-pass membrane protein</topology>
    </subcellularLocation>
</comment>
<dbReference type="InterPro" id="IPR013833">
    <property type="entry name" value="Cyt_c_oxidase_su3_a-hlx"/>
</dbReference>
<evidence type="ECO:0000256" key="3">
    <source>
        <dbReference type="ARBA" id="ARBA00022475"/>
    </source>
</evidence>
<dbReference type="InterPro" id="IPR035973">
    <property type="entry name" value="Cyt_c_oxidase_su3-like_sf"/>
</dbReference>
<evidence type="ECO:0000259" key="9">
    <source>
        <dbReference type="PROSITE" id="PS50253"/>
    </source>
</evidence>
<protein>
    <submittedName>
        <fullName evidence="10 11">Cytochrome c oxidase subunit I</fullName>
    </submittedName>
</protein>
<dbReference type="Gene3D" id="1.20.120.80">
    <property type="entry name" value="Cytochrome c oxidase, subunit III, four-helix bundle"/>
    <property type="match status" value="1"/>
</dbReference>
<evidence type="ECO:0000256" key="8">
    <source>
        <dbReference type="SAM" id="Phobius"/>
    </source>
</evidence>
<dbReference type="Pfam" id="PF00510">
    <property type="entry name" value="COX3"/>
    <property type="match status" value="1"/>
</dbReference>
<dbReference type="AlphaFoldDB" id="A0A6H9TAW2"/>
<keyword evidence="6 8" id="KW-0472">Membrane</keyword>
<evidence type="ECO:0000313" key="12">
    <source>
        <dbReference type="Proteomes" id="UP000430232"/>
    </source>
</evidence>
<keyword evidence="5 8" id="KW-1133">Transmembrane helix</keyword>
<keyword evidence="3" id="KW-1003">Cell membrane</keyword>
<feature type="domain" description="Heme-copper oxidase subunit III family profile" evidence="9">
    <location>
        <begin position="39"/>
        <end position="207"/>
    </location>
</feature>
<dbReference type="GeneID" id="99789523"/>
<dbReference type="PANTHER" id="PTHR11403">
    <property type="entry name" value="CYTOCHROME C OXIDASE SUBUNIT III"/>
    <property type="match status" value="1"/>
</dbReference>
<comment type="similarity">
    <text evidence="2 7">Belongs to the cytochrome c oxidase subunit 3 family.</text>
</comment>